<sequence length="121" mass="13683">MNPNTVATNSDRHHLPPSRRVPSGVPEGALGATPAIRRLPVPSPMIRRQARKEQQREPRVGEQRFGIFVRCRGGLVATCVKKLRMHIETNLKRYRTLEGAGEIIMSVCQAEYFRQLLKPVT</sequence>
<dbReference type="OrthoDB" id="617505at2759"/>
<feature type="region of interest" description="Disordered" evidence="1">
    <location>
        <begin position="1"/>
        <end position="31"/>
    </location>
</feature>
<gene>
    <name evidence="2" type="ORF">MUK42_33156</name>
</gene>
<dbReference type="Proteomes" id="UP001055439">
    <property type="component" value="Chromosome 9"/>
</dbReference>
<evidence type="ECO:0000256" key="1">
    <source>
        <dbReference type="SAM" id="MobiDB-lite"/>
    </source>
</evidence>
<accession>A0A9E7LAL0</accession>
<organism evidence="2 3">
    <name type="scientific">Musa troglodytarum</name>
    <name type="common">fe'i banana</name>
    <dbReference type="NCBI Taxonomy" id="320322"/>
    <lineage>
        <taxon>Eukaryota</taxon>
        <taxon>Viridiplantae</taxon>
        <taxon>Streptophyta</taxon>
        <taxon>Embryophyta</taxon>
        <taxon>Tracheophyta</taxon>
        <taxon>Spermatophyta</taxon>
        <taxon>Magnoliopsida</taxon>
        <taxon>Liliopsida</taxon>
        <taxon>Zingiberales</taxon>
        <taxon>Musaceae</taxon>
        <taxon>Musa</taxon>
    </lineage>
</organism>
<dbReference type="AlphaFoldDB" id="A0A9E7LAL0"/>
<protein>
    <submittedName>
        <fullName evidence="2">Uncharacterized protein</fullName>
    </submittedName>
</protein>
<proteinExistence type="predicted"/>
<dbReference type="EMBL" id="CP097511">
    <property type="protein sequence ID" value="URE43684.1"/>
    <property type="molecule type" value="Genomic_DNA"/>
</dbReference>
<keyword evidence="3" id="KW-1185">Reference proteome</keyword>
<evidence type="ECO:0000313" key="2">
    <source>
        <dbReference type="EMBL" id="URE43684.1"/>
    </source>
</evidence>
<evidence type="ECO:0000313" key="3">
    <source>
        <dbReference type="Proteomes" id="UP001055439"/>
    </source>
</evidence>
<reference evidence="2" key="1">
    <citation type="submission" date="2022-05" db="EMBL/GenBank/DDBJ databases">
        <title>The Musa troglodytarum L. genome provides insights into the mechanism of non-climacteric behaviour and enrichment of carotenoids.</title>
        <authorList>
            <person name="Wang J."/>
        </authorList>
    </citation>
    <scope>NUCLEOTIDE SEQUENCE</scope>
    <source>
        <tissue evidence="2">Leaf</tissue>
    </source>
</reference>
<name>A0A9E7LAL0_9LILI</name>